<sequence length="159" mass="18227">MPVLISYRHEVRLDAFILNERLLLEGIPTQVVQLDCDGQTHDDLYGSFCQQMNDATHWIGVLPTDTNDAWWTAWLLGAAAITCRRVSFFRKGSGALPVCLSKWPAMRERTHIDLFVRAYHDERMFERAMTLPPGRGSCTDRDNAAFFHADLKAKIRRGF</sequence>
<dbReference type="AlphaFoldDB" id="B0KL05"/>
<dbReference type="RefSeq" id="WP_012274467.1">
    <property type="nucleotide sequence ID" value="NC_010322.1"/>
</dbReference>
<dbReference type="HOGENOM" id="CLU_131953_0_0_6"/>
<reference evidence="1 2" key="1">
    <citation type="submission" date="2008-01" db="EMBL/GenBank/DDBJ databases">
        <title>Complete sequence of Pseudomonas putida GB-1.</title>
        <authorList>
            <consortium name="US DOE Joint Genome Institute"/>
            <person name="Copeland A."/>
            <person name="Lucas S."/>
            <person name="Lapidus A."/>
            <person name="Barry K."/>
            <person name="Glavina del Rio T."/>
            <person name="Dalin E."/>
            <person name="Tice H."/>
            <person name="Pitluck S."/>
            <person name="Bruce D."/>
            <person name="Goodwin L."/>
            <person name="Chertkov O."/>
            <person name="Brettin T."/>
            <person name="Detter J.C."/>
            <person name="Han C."/>
            <person name="Kuske C.R."/>
            <person name="Schmutz J."/>
            <person name="Larimer F."/>
            <person name="Land M."/>
            <person name="Hauser L."/>
            <person name="Kyrpides N."/>
            <person name="Kim E."/>
            <person name="McCarthy J.K."/>
            <person name="Richardson P."/>
        </authorList>
    </citation>
    <scope>NUCLEOTIDE SEQUENCE [LARGE SCALE GENOMIC DNA]</scope>
    <source>
        <strain evidence="1 2">GB-1</strain>
    </source>
</reference>
<gene>
    <name evidence="1" type="ordered locus">PputGB1_4956</name>
</gene>
<dbReference type="KEGG" id="ppg:PputGB1_4956"/>
<proteinExistence type="predicted"/>
<dbReference type="EMBL" id="CP000926">
    <property type="protein sequence ID" value="ABZ00841.1"/>
    <property type="molecule type" value="Genomic_DNA"/>
</dbReference>
<dbReference type="Proteomes" id="UP000002157">
    <property type="component" value="Chromosome"/>
</dbReference>
<evidence type="ECO:0000313" key="1">
    <source>
        <dbReference type="EMBL" id="ABZ00841.1"/>
    </source>
</evidence>
<name>B0KL05_PSEPG</name>
<organism evidence="1 2">
    <name type="scientific">Pseudomonas putida (strain GB-1)</name>
    <dbReference type="NCBI Taxonomy" id="76869"/>
    <lineage>
        <taxon>Bacteria</taxon>
        <taxon>Pseudomonadati</taxon>
        <taxon>Pseudomonadota</taxon>
        <taxon>Gammaproteobacteria</taxon>
        <taxon>Pseudomonadales</taxon>
        <taxon>Pseudomonadaceae</taxon>
        <taxon>Pseudomonas</taxon>
    </lineage>
</organism>
<accession>B0KL05</accession>
<evidence type="ECO:0008006" key="3">
    <source>
        <dbReference type="Google" id="ProtNLM"/>
    </source>
</evidence>
<evidence type="ECO:0000313" key="2">
    <source>
        <dbReference type="Proteomes" id="UP000002157"/>
    </source>
</evidence>
<protein>
    <recommendedName>
        <fullName evidence="3">Molecular chaperone Tir</fullName>
    </recommendedName>
</protein>